<proteinExistence type="predicted"/>
<dbReference type="AlphaFoldDB" id="A0A3P8HQ00"/>
<name>A0A3P8HQ00_HELPZ</name>
<dbReference type="EMBL" id="UZAH01037111">
    <property type="protein sequence ID" value="VDP48203.1"/>
    <property type="molecule type" value="Genomic_DNA"/>
</dbReference>
<protein>
    <submittedName>
        <fullName evidence="1">Uncharacterized protein</fullName>
    </submittedName>
</protein>
<organism evidence="1">
    <name type="scientific">Heligmosomoides polygyrus</name>
    <name type="common">Parasitic roundworm</name>
    <dbReference type="NCBI Taxonomy" id="6339"/>
    <lineage>
        <taxon>Eukaryota</taxon>
        <taxon>Metazoa</taxon>
        <taxon>Ecdysozoa</taxon>
        <taxon>Nematoda</taxon>
        <taxon>Chromadorea</taxon>
        <taxon>Rhabditida</taxon>
        <taxon>Rhabditina</taxon>
        <taxon>Rhabditomorpha</taxon>
        <taxon>Strongyloidea</taxon>
        <taxon>Heligmosomidae</taxon>
        <taxon>Heligmosomoides</taxon>
    </lineage>
</organism>
<dbReference type="OrthoDB" id="418748at2759"/>
<reference evidence="1" key="1">
    <citation type="submission" date="2018-11" db="EMBL/GenBank/DDBJ databases">
        <authorList>
            <consortium name="Pathogen Informatics"/>
        </authorList>
    </citation>
    <scope>NUCLEOTIDE SEQUENCE [LARGE SCALE GENOMIC DNA]</scope>
</reference>
<evidence type="ECO:0000313" key="1">
    <source>
        <dbReference type="EMBL" id="VDP48203.1"/>
    </source>
</evidence>
<sequence>MVSRSRAAGLGVFTWCKVASGRSRILDSVVPGERPADDVNEKVKEKKRIYHAFSATKQQTIDVNAKKRRGQLRWLSVAKTFHYDDGNEKLEKRDDERHLYRLYKARYCQIEDIGKFFDINDENDHLRLNRKMAMERWHDYSERISTI</sequence>
<gene>
    <name evidence="1" type="ORF">HPBE_LOCUS24950</name>
</gene>
<accession>A0A3P8HQ00</accession>